<name>A0A4R8GZ54_9FIRM</name>
<dbReference type="EMBL" id="SOEG01000010">
    <property type="protein sequence ID" value="TDX51786.1"/>
    <property type="molecule type" value="Genomic_DNA"/>
</dbReference>
<gene>
    <name evidence="3" type="ORF">C7959_11030</name>
</gene>
<sequence length="152" mass="16474">MFGRKKKKKSLTKNVGTIISPGTRIEGIVEVSESIRIDGSLEGDLIVKGDVYVGKEGRLKGNIQGDNIMIAGNVEGNIKADGKLEIVETGRLVGDISISNLIIHDGAIFEGNSTSKADIEKKMSDSKKIDFKSKEKSKNKGLKEKNNEEKNA</sequence>
<dbReference type="PANTHER" id="PTHR35024">
    <property type="entry name" value="HYPOTHETICAL CYTOSOLIC PROTEIN"/>
    <property type="match status" value="1"/>
</dbReference>
<evidence type="ECO:0000256" key="1">
    <source>
        <dbReference type="ARBA" id="ARBA00044755"/>
    </source>
</evidence>
<evidence type="ECO:0000313" key="3">
    <source>
        <dbReference type="EMBL" id="TDX51786.1"/>
    </source>
</evidence>
<dbReference type="STRING" id="926561.GCA_000379025_02259"/>
<organism evidence="3 4">
    <name type="scientific">Orenia marismortui</name>
    <dbReference type="NCBI Taxonomy" id="46469"/>
    <lineage>
        <taxon>Bacteria</taxon>
        <taxon>Bacillati</taxon>
        <taxon>Bacillota</taxon>
        <taxon>Clostridia</taxon>
        <taxon>Halanaerobiales</taxon>
        <taxon>Halobacteroidaceae</taxon>
        <taxon>Orenia</taxon>
    </lineage>
</organism>
<reference evidence="3 4" key="1">
    <citation type="submission" date="2019-03" db="EMBL/GenBank/DDBJ databases">
        <title>Subsurface microbial communities from deep shales in Ohio and West Virginia, USA.</title>
        <authorList>
            <person name="Wrighton K."/>
        </authorList>
    </citation>
    <scope>NUCLEOTIDE SEQUENCE [LARGE SCALE GENOMIC DNA]</scope>
    <source>
        <strain evidence="3 4">MSL 6dP</strain>
    </source>
</reference>
<keyword evidence="4" id="KW-1185">Reference proteome</keyword>
<protein>
    <submittedName>
        <fullName evidence="3">Cytoskeletal protein CcmA (Bactofilin family)</fullName>
    </submittedName>
</protein>
<dbReference type="PANTHER" id="PTHR35024:SF4">
    <property type="entry name" value="POLYMER-FORMING CYTOSKELETAL PROTEIN"/>
    <property type="match status" value="1"/>
</dbReference>
<dbReference type="AlphaFoldDB" id="A0A4R8GZ54"/>
<evidence type="ECO:0000256" key="2">
    <source>
        <dbReference type="SAM" id="MobiDB-lite"/>
    </source>
</evidence>
<accession>A0A4R8GZ54</accession>
<dbReference type="RefSeq" id="WP_134116318.1">
    <property type="nucleotide sequence ID" value="NZ_SOEG01000010.1"/>
</dbReference>
<feature type="region of interest" description="Disordered" evidence="2">
    <location>
        <begin position="114"/>
        <end position="152"/>
    </location>
</feature>
<evidence type="ECO:0000313" key="4">
    <source>
        <dbReference type="Proteomes" id="UP000295832"/>
    </source>
</evidence>
<dbReference type="Proteomes" id="UP000295832">
    <property type="component" value="Unassembled WGS sequence"/>
</dbReference>
<feature type="compositionally biased region" description="Basic and acidic residues" evidence="2">
    <location>
        <begin position="117"/>
        <end position="152"/>
    </location>
</feature>
<dbReference type="InterPro" id="IPR007607">
    <property type="entry name" value="BacA/B"/>
</dbReference>
<dbReference type="Pfam" id="PF04519">
    <property type="entry name" value="Bactofilin"/>
    <property type="match status" value="1"/>
</dbReference>
<comment type="similarity">
    <text evidence="1">Belongs to the bactofilin family.</text>
</comment>
<comment type="caution">
    <text evidence="3">The sequence shown here is derived from an EMBL/GenBank/DDBJ whole genome shotgun (WGS) entry which is preliminary data.</text>
</comment>
<proteinExistence type="inferred from homology"/>